<sequence>MHKIRKISLFVIFILLIFVGYKYLSLSGLLKKTNISIGDKSKSVKNNSTLSSKKPFSVLLLGTDTGDLGRTDKGRTDTLMIVTVNPKKRLLRWYRFQETQW</sequence>
<evidence type="ECO:0008006" key="4">
    <source>
        <dbReference type="Google" id="ProtNLM"/>
    </source>
</evidence>
<gene>
    <name evidence="2" type="ORF">AWRIB429_1873</name>
</gene>
<dbReference type="GeneID" id="75066732"/>
<dbReference type="EMBL" id="ACSE01000031">
    <property type="protein sequence ID" value="EFD87599.1"/>
    <property type="molecule type" value="Genomic_DNA"/>
</dbReference>
<organism evidence="2 3">
    <name type="scientific">Oenococcus oeni AWRIB429</name>
    <dbReference type="NCBI Taxonomy" id="655225"/>
    <lineage>
        <taxon>Bacteria</taxon>
        <taxon>Bacillati</taxon>
        <taxon>Bacillota</taxon>
        <taxon>Bacilli</taxon>
        <taxon>Lactobacillales</taxon>
        <taxon>Lactobacillaceae</taxon>
        <taxon>Oenococcus</taxon>
    </lineage>
</organism>
<proteinExistence type="predicted"/>
<evidence type="ECO:0000313" key="3">
    <source>
        <dbReference type="Proteomes" id="UP000003075"/>
    </source>
</evidence>
<protein>
    <recommendedName>
        <fullName evidence="4">Cell envelope-related transcriptional attenuator domain-containing protein</fullName>
    </recommendedName>
</protein>
<comment type="caution">
    <text evidence="2">The sequence shown here is derived from an EMBL/GenBank/DDBJ whole genome shotgun (WGS) entry which is preliminary data.</text>
</comment>
<keyword evidence="1" id="KW-0812">Transmembrane</keyword>
<evidence type="ECO:0000313" key="2">
    <source>
        <dbReference type="EMBL" id="EFD87599.1"/>
    </source>
</evidence>
<evidence type="ECO:0000256" key="1">
    <source>
        <dbReference type="SAM" id="Phobius"/>
    </source>
</evidence>
<reference evidence="2 3" key="1">
    <citation type="journal article" date="2010" name="Appl. Microbiol. Biotechnol.">
        <title>Genotypic diversity in Oenococcus oeni by high-density microarray comparative genome hybridization and whole genome sequencing.</title>
        <authorList>
            <person name="Borneman A.R."/>
            <person name="Bartowsky E.J."/>
            <person name="McCarthy J."/>
            <person name="Chambers P.J."/>
        </authorList>
    </citation>
    <scope>NUCLEOTIDE SEQUENCE [LARGE SCALE GENOMIC DNA]</scope>
    <source>
        <strain evidence="2 3">AWRIB429</strain>
    </source>
</reference>
<dbReference type="Proteomes" id="UP000003075">
    <property type="component" value="Unassembled WGS sequence"/>
</dbReference>
<dbReference type="Gene3D" id="3.40.630.190">
    <property type="entry name" value="LCP protein"/>
    <property type="match status" value="1"/>
</dbReference>
<dbReference type="RefSeq" id="WP_004164925.1">
    <property type="nucleotide sequence ID" value="NZ_ACSE01000031.1"/>
</dbReference>
<keyword evidence="1" id="KW-1133">Transmembrane helix</keyword>
<feature type="transmembrane region" description="Helical" evidence="1">
    <location>
        <begin position="7"/>
        <end position="24"/>
    </location>
</feature>
<name>D3LBZ3_OENOE</name>
<keyword evidence="1" id="KW-0472">Membrane</keyword>
<dbReference type="AlphaFoldDB" id="D3LBZ3"/>
<accession>D3LBZ3</accession>